<dbReference type="PANTHER" id="PTHR46438">
    <property type="entry name" value="ALPHA/BETA-HYDROLASES SUPERFAMILY PROTEIN"/>
    <property type="match status" value="1"/>
</dbReference>
<comment type="caution">
    <text evidence="2">The sequence shown here is derived from an EMBL/GenBank/DDBJ whole genome shotgun (WGS) entry which is preliminary data.</text>
</comment>
<dbReference type="Pfam" id="PF00561">
    <property type="entry name" value="Abhydrolase_1"/>
    <property type="match status" value="1"/>
</dbReference>
<dbReference type="SUPFAM" id="SSF53474">
    <property type="entry name" value="alpha/beta-Hydrolases"/>
    <property type="match status" value="1"/>
</dbReference>
<dbReference type="InterPro" id="IPR000639">
    <property type="entry name" value="Epox_hydrolase-like"/>
</dbReference>
<evidence type="ECO:0000313" key="3">
    <source>
        <dbReference type="Proteomes" id="UP000275461"/>
    </source>
</evidence>
<dbReference type="InterPro" id="IPR029058">
    <property type="entry name" value="AB_hydrolase_fold"/>
</dbReference>
<dbReference type="RefSeq" id="WP_121442682.1">
    <property type="nucleotide sequence ID" value="NZ_RCDA01000003.1"/>
</dbReference>
<accession>A0A498C5K4</accession>
<dbReference type="PANTHER" id="PTHR46438:SF11">
    <property type="entry name" value="LIPASE-RELATED"/>
    <property type="match status" value="1"/>
</dbReference>
<sequence>MTQNPEIGLFHEAGDIKTNYHDVGEGHPVLLMHGSGAGVTAWANWMGLIPELSQERRVVAPDLAGFGYTEVPDDIEYRFMDTWVEQMMRLLDDLDIEQTDLVGNSFGGTLAIALAVHHPDRVRRMVLMGSGGQPFTVSPELEALWGYTPSFENMRRILDIMAFDRSLVTDDIADIRYRATIRPGVQERFERIFPPPRQRWADATAFSDEQLAGIDHETLILHGREDRVVPVSVSEQLFRKIDRAQLHIFGRCGHWTQIEQKQRFISLVRQFLNEAEDR</sequence>
<keyword evidence="2" id="KW-0378">Hydrolase</keyword>
<organism evidence="2 3">
    <name type="scientific">Alkalispirillum mobile</name>
    <dbReference type="NCBI Taxonomy" id="85925"/>
    <lineage>
        <taxon>Bacteria</taxon>
        <taxon>Pseudomonadati</taxon>
        <taxon>Pseudomonadota</taxon>
        <taxon>Gammaproteobacteria</taxon>
        <taxon>Chromatiales</taxon>
        <taxon>Ectothiorhodospiraceae</taxon>
        <taxon>Alkalispirillum</taxon>
    </lineage>
</organism>
<dbReference type="EMBL" id="RCDA01000003">
    <property type="protein sequence ID" value="RLK48280.1"/>
    <property type="molecule type" value="Genomic_DNA"/>
</dbReference>
<reference evidence="2 3" key="1">
    <citation type="submission" date="2018-10" db="EMBL/GenBank/DDBJ databases">
        <title>Genomic Encyclopedia of Type Strains, Phase IV (KMG-IV): sequencing the most valuable type-strain genomes for metagenomic binning, comparative biology and taxonomic classification.</title>
        <authorList>
            <person name="Goeker M."/>
        </authorList>
    </citation>
    <scope>NUCLEOTIDE SEQUENCE [LARGE SCALE GENOMIC DNA]</scope>
    <source>
        <strain evidence="2 3">DSM 12769</strain>
    </source>
</reference>
<dbReference type="PRINTS" id="PR00412">
    <property type="entry name" value="EPOXHYDRLASE"/>
</dbReference>
<dbReference type="InterPro" id="IPR000073">
    <property type="entry name" value="AB_hydrolase_1"/>
</dbReference>
<dbReference type="Proteomes" id="UP000275461">
    <property type="component" value="Unassembled WGS sequence"/>
</dbReference>
<dbReference type="AlphaFoldDB" id="A0A498C5K4"/>
<protein>
    <submittedName>
        <fullName evidence="2">2-hydroxymuconate semialdehyde hydrolase</fullName>
    </submittedName>
</protein>
<dbReference type="PRINTS" id="PR00111">
    <property type="entry name" value="ABHYDROLASE"/>
</dbReference>
<gene>
    <name evidence="2" type="ORF">DFR31_2159</name>
</gene>
<feature type="domain" description="AB hydrolase-1" evidence="1">
    <location>
        <begin position="28"/>
        <end position="259"/>
    </location>
</feature>
<evidence type="ECO:0000259" key="1">
    <source>
        <dbReference type="Pfam" id="PF00561"/>
    </source>
</evidence>
<evidence type="ECO:0000313" key="2">
    <source>
        <dbReference type="EMBL" id="RLK48280.1"/>
    </source>
</evidence>
<proteinExistence type="predicted"/>
<dbReference type="GO" id="GO:0016787">
    <property type="term" value="F:hydrolase activity"/>
    <property type="evidence" value="ECO:0007669"/>
    <property type="project" value="UniProtKB-KW"/>
</dbReference>
<name>A0A498C5K4_9GAMM</name>
<dbReference type="OrthoDB" id="9796770at2"/>
<dbReference type="Gene3D" id="3.40.50.1820">
    <property type="entry name" value="alpha/beta hydrolase"/>
    <property type="match status" value="1"/>
</dbReference>
<keyword evidence="3" id="KW-1185">Reference proteome</keyword>